<reference evidence="1 2" key="1">
    <citation type="submission" date="2024-01" db="EMBL/GenBank/DDBJ databases">
        <title>Genome assemblies of Stephania.</title>
        <authorList>
            <person name="Yang L."/>
        </authorList>
    </citation>
    <scope>NUCLEOTIDE SEQUENCE [LARGE SCALE GENOMIC DNA]</scope>
    <source>
        <strain evidence="1">YNDBR</strain>
        <tissue evidence="1">Leaf</tissue>
    </source>
</reference>
<comment type="caution">
    <text evidence="1">The sequence shown here is derived from an EMBL/GenBank/DDBJ whole genome shotgun (WGS) entry which is preliminary data.</text>
</comment>
<dbReference type="EMBL" id="JBBNAF010000002">
    <property type="protein sequence ID" value="KAK9162119.1"/>
    <property type="molecule type" value="Genomic_DNA"/>
</dbReference>
<dbReference type="Proteomes" id="UP001420932">
    <property type="component" value="Unassembled WGS sequence"/>
</dbReference>
<evidence type="ECO:0000313" key="1">
    <source>
        <dbReference type="EMBL" id="KAK9162119.1"/>
    </source>
</evidence>
<organism evidence="1 2">
    <name type="scientific">Stephania yunnanensis</name>
    <dbReference type="NCBI Taxonomy" id="152371"/>
    <lineage>
        <taxon>Eukaryota</taxon>
        <taxon>Viridiplantae</taxon>
        <taxon>Streptophyta</taxon>
        <taxon>Embryophyta</taxon>
        <taxon>Tracheophyta</taxon>
        <taxon>Spermatophyta</taxon>
        <taxon>Magnoliopsida</taxon>
        <taxon>Ranunculales</taxon>
        <taxon>Menispermaceae</taxon>
        <taxon>Menispermoideae</taxon>
        <taxon>Cissampelideae</taxon>
        <taxon>Stephania</taxon>
    </lineage>
</organism>
<name>A0AAP0L494_9MAGN</name>
<gene>
    <name evidence="1" type="ORF">Syun_003021</name>
</gene>
<evidence type="ECO:0000313" key="2">
    <source>
        <dbReference type="Proteomes" id="UP001420932"/>
    </source>
</evidence>
<protein>
    <submittedName>
        <fullName evidence="1">Uncharacterized protein</fullName>
    </submittedName>
</protein>
<keyword evidence="2" id="KW-1185">Reference proteome</keyword>
<sequence>MVLIRHDSKTMSAEEFTFPAVSDDYPNFASSPPLWRVPSEASLDEEECGDDEVKQMWYSSLGGGNFLKRTTSDHDDDKMDKLWENFNEELSRISSFGKNNKAAVGNSCRHENYDSDGRRAALTEFCCVHALKMPARRNTPSLLLFLRVFKKLFLVQNSRCTHKKSKSAVL</sequence>
<accession>A0AAP0L494</accession>
<dbReference type="PANTHER" id="PTHR34666:SF1">
    <property type="entry name" value="OS02G0554800 PROTEIN"/>
    <property type="match status" value="1"/>
</dbReference>
<dbReference type="PANTHER" id="PTHR34666">
    <property type="entry name" value="EXPRESSED PROTEIN"/>
    <property type="match status" value="1"/>
</dbReference>
<proteinExistence type="predicted"/>
<dbReference type="AlphaFoldDB" id="A0AAP0L494"/>